<keyword evidence="3" id="KW-1185">Reference proteome</keyword>
<evidence type="ECO:0000313" key="2">
    <source>
        <dbReference type="EMBL" id="KAF2105162.1"/>
    </source>
</evidence>
<proteinExistence type="predicted"/>
<evidence type="ECO:0000313" key="3">
    <source>
        <dbReference type="Proteomes" id="UP000799770"/>
    </source>
</evidence>
<keyword evidence="1" id="KW-1133">Transmembrane helix</keyword>
<keyword evidence="1" id="KW-0812">Transmembrane</keyword>
<sequence length="94" mass="10626">VYLGSWKDKSKSAVKGANTTVNSTDGVILVAFIALFVQFAGQHLWGIASFIWHQYRVSPGTKTALQYQQDTSLRNNASPGQTMWYLFQIAWAWR</sequence>
<evidence type="ECO:0000256" key="1">
    <source>
        <dbReference type="SAM" id="Phobius"/>
    </source>
</evidence>
<feature type="transmembrane region" description="Helical" evidence="1">
    <location>
        <begin position="27"/>
        <end position="52"/>
    </location>
</feature>
<organism evidence="2 3">
    <name type="scientific">Lophiotrema nucula</name>
    <dbReference type="NCBI Taxonomy" id="690887"/>
    <lineage>
        <taxon>Eukaryota</taxon>
        <taxon>Fungi</taxon>
        <taxon>Dikarya</taxon>
        <taxon>Ascomycota</taxon>
        <taxon>Pezizomycotina</taxon>
        <taxon>Dothideomycetes</taxon>
        <taxon>Pleosporomycetidae</taxon>
        <taxon>Pleosporales</taxon>
        <taxon>Lophiotremataceae</taxon>
        <taxon>Lophiotrema</taxon>
    </lineage>
</organism>
<reference evidence="2" key="1">
    <citation type="journal article" date="2020" name="Stud. Mycol.">
        <title>101 Dothideomycetes genomes: a test case for predicting lifestyles and emergence of pathogens.</title>
        <authorList>
            <person name="Haridas S."/>
            <person name="Albert R."/>
            <person name="Binder M."/>
            <person name="Bloem J."/>
            <person name="Labutti K."/>
            <person name="Salamov A."/>
            <person name="Andreopoulos B."/>
            <person name="Baker S."/>
            <person name="Barry K."/>
            <person name="Bills G."/>
            <person name="Bluhm B."/>
            <person name="Cannon C."/>
            <person name="Castanera R."/>
            <person name="Culley D."/>
            <person name="Daum C."/>
            <person name="Ezra D."/>
            <person name="Gonzalez J."/>
            <person name="Henrissat B."/>
            <person name="Kuo A."/>
            <person name="Liang C."/>
            <person name="Lipzen A."/>
            <person name="Lutzoni F."/>
            <person name="Magnuson J."/>
            <person name="Mondo S."/>
            <person name="Nolan M."/>
            <person name="Ohm R."/>
            <person name="Pangilinan J."/>
            <person name="Park H.-J."/>
            <person name="Ramirez L."/>
            <person name="Alfaro M."/>
            <person name="Sun H."/>
            <person name="Tritt A."/>
            <person name="Yoshinaga Y."/>
            <person name="Zwiers L.-H."/>
            <person name="Turgeon B."/>
            <person name="Goodwin S."/>
            <person name="Spatafora J."/>
            <person name="Crous P."/>
            <person name="Grigoriev I."/>
        </authorList>
    </citation>
    <scope>NUCLEOTIDE SEQUENCE</scope>
    <source>
        <strain evidence="2">CBS 627.86</strain>
    </source>
</reference>
<gene>
    <name evidence="2" type="ORF">BDV96DRAFT_453829</name>
</gene>
<protein>
    <submittedName>
        <fullName evidence="2">Uncharacterized protein</fullName>
    </submittedName>
</protein>
<feature type="non-terminal residue" evidence="2">
    <location>
        <position position="1"/>
    </location>
</feature>
<dbReference type="AlphaFoldDB" id="A0A6A5YD32"/>
<name>A0A6A5YD32_9PLEO</name>
<accession>A0A6A5YD32</accession>
<feature type="non-terminal residue" evidence="2">
    <location>
        <position position="94"/>
    </location>
</feature>
<keyword evidence="1" id="KW-0472">Membrane</keyword>
<dbReference type="Proteomes" id="UP000799770">
    <property type="component" value="Unassembled WGS sequence"/>
</dbReference>
<dbReference type="EMBL" id="ML977415">
    <property type="protein sequence ID" value="KAF2105162.1"/>
    <property type="molecule type" value="Genomic_DNA"/>
</dbReference>
<dbReference type="OrthoDB" id="3732200at2759"/>